<keyword evidence="3 6" id="KW-1133">Transmembrane helix</keyword>
<proteinExistence type="inferred from homology"/>
<dbReference type="GO" id="GO:0016020">
    <property type="term" value="C:membrane"/>
    <property type="evidence" value="ECO:0007669"/>
    <property type="project" value="UniProtKB-SubCell"/>
</dbReference>
<dbReference type="InterPro" id="IPR049326">
    <property type="entry name" value="Rhodopsin_dom_fungi"/>
</dbReference>
<evidence type="ECO:0000256" key="3">
    <source>
        <dbReference type="ARBA" id="ARBA00022989"/>
    </source>
</evidence>
<keyword evidence="2 6" id="KW-0812">Transmembrane</keyword>
<comment type="similarity">
    <text evidence="5">Belongs to the SAT4 family.</text>
</comment>
<dbReference type="PANTHER" id="PTHR33048:SF47">
    <property type="entry name" value="INTEGRAL MEMBRANE PROTEIN-RELATED"/>
    <property type="match status" value="1"/>
</dbReference>
<sequence length="370" mass="41548">MMGVDWSPGNRDPRGGNALLGAAIGIAVVQILFVAARFFTRFIQRMKIGVDDYLILFALILSMWPKSSQKLIACAVAKAGVGNPDRPMASTPENMIFLRKVSLKHTFNLSSRTHKCNQSIFILQILNYPLSLTSSKLALLLFYTRIFTLRKFRICAYCVGALVLGVGVGALFAAFFQCTPFPYIWNRSIPGGSCVWRISIYRILSPFNVLTGVLIIILPIPSVWKLHAPRGQKVALTGVSINDPTWFSVELGILVALESGIVIVASCLMSIWPLFTKLVPQRFQSWFSRTPRKSEHQNWYLTNNQTNKSKTQVERCREVPLIREDAWNSSQSSPCSLADLEDQRLSILVDDTMMRSCVNDREEKHAKSTI</sequence>
<comment type="subcellular location">
    <subcellularLocation>
        <location evidence="1">Membrane</location>
        <topology evidence="1">Multi-pass membrane protein</topology>
    </subcellularLocation>
</comment>
<protein>
    <recommendedName>
        <fullName evidence="7">Rhodopsin domain-containing protein</fullName>
    </recommendedName>
</protein>
<feature type="transmembrane region" description="Helical" evidence="6">
    <location>
        <begin position="154"/>
        <end position="178"/>
    </location>
</feature>
<keyword evidence="4 6" id="KW-0472">Membrane</keyword>
<feature type="transmembrane region" description="Helical" evidence="6">
    <location>
        <begin position="199"/>
        <end position="220"/>
    </location>
</feature>
<reference evidence="8" key="1">
    <citation type="submission" date="2022-12" db="EMBL/GenBank/DDBJ databases">
        <authorList>
            <person name="Petersen C."/>
        </authorList>
    </citation>
    <scope>NUCLEOTIDE SEQUENCE</scope>
    <source>
        <strain evidence="8">IBT 35673</strain>
    </source>
</reference>
<dbReference type="AlphaFoldDB" id="A0A9W9QHC9"/>
<evidence type="ECO:0000313" key="9">
    <source>
        <dbReference type="Proteomes" id="UP001147695"/>
    </source>
</evidence>
<reference evidence="8" key="2">
    <citation type="journal article" date="2023" name="IMA Fungus">
        <title>Comparative genomic study of the Penicillium genus elucidates a diverse pangenome and 15 lateral gene transfer events.</title>
        <authorList>
            <person name="Petersen C."/>
            <person name="Sorensen T."/>
            <person name="Nielsen M.R."/>
            <person name="Sondergaard T.E."/>
            <person name="Sorensen J.L."/>
            <person name="Fitzpatrick D.A."/>
            <person name="Frisvad J.C."/>
            <person name="Nielsen K.L."/>
        </authorList>
    </citation>
    <scope>NUCLEOTIDE SEQUENCE</scope>
    <source>
        <strain evidence="8">IBT 35673</strain>
    </source>
</reference>
<evidence type="ECO:0000256" key="1">
    <source>
        <dbReference type="ARBA" id="ARBA00004141"/>
    </source>
</evidence>
<accession>A0A9W9QHC9</accession>
<evidence type="ECO:0000259" key="7">
    <source>
        <dbReference type="Pfam" id="PF20684"/>
    </source>
</evidence>
<dbReference type="Pfam" id="PF20684">
    <property type="entry name" value="Fung_rhodopsin"/>
    <property type="match status" value="1"/>
</dbReference>
<evidence type="ECO:0000256" key="2">
    <source>
        <dbReference type="ARBA" id="ARBA00022692"/>
    </source>
</evidence>
<gene>
    <name evidence="8" type="ORF">N7452_004770</name>
</gene>
<evidence type="ECO:0000256" key="5">
    <source>
        <dbReference type="ARBA" id="ARBA00038359"/>
    </source>
</evidence>
<dbReference type="PANTHER" id="PTHR33048">
    <property type="entry name" value="PTH11-LIKE INTEGRAL MEMBRANE PROTEIN (AFU_ORTHOLOGUE AFUA_5G11245)"/>
    <property type="match status" value="1"/>
</dbReference>
<feature type="transmembrane region" description="Helical" evidence="6">
    <location>
        <begin position="251"/>
        <end position="275"/>
    </location>
</feature>
<evidence type="ECO:0000256" key="4">
    <source>
        <dbReference type="ARBA" id="ARBA00023136"/>
    </source>
</evidence>
<feature type="transmembrane region" description="Helical" evidence="6">
    <location>
        <begin position="20"/>
        <end position="39"/>
    </location>
</feature>
<organism evidence="8 9">
    <name type="scientific">Penicillium brevicompactum</name>
    <dbReference type="NCBI Taxonomy" id="5074"/>
    <lineage>
        <taxon>Eukaryota</taxon>
        <taxon>Fungi</taxon>
        <taxon>Dikarya</taxon>
        <taxon>Ascomycota</taxon>
        <taxon>Pezizomycotina</taxon>
        <taxon>Eurotiomycetes</taxon>
        <taxon>Eurotiomycetidae</taxon>
        <taxon>Eurotiales</taxon>
        <taxon>Aspergillaceae</taxon>
        <taxon>Penicillium</taxon>
    </lineage>
</organism>
<evidence type="ECO:0000256" key="6">
    <source>
        <dbReference type="SAM" id="Phobius"/>
    </source>
</evidence>
<dbReference type="EMBL" id="JAPZBQ010000003">
    <property type="protein sequence ID" value="KAJ5338042.1"/>
    <property type="molecule type" value="Genomic_DNA"/>
</dbReference>
<evidence type="ECO:0000313" key="8">
    <source>
        <dbReference type="EMBL" id="KAJ5338042.1"/>
    </source>
</evidence>
<dbReference type="Proteomes" id="UP001147695">
    <property type="component" value="Unassembled WGS sequence"/>
</dbReference>
<dbReference type="InterPro" id="IPR052337">
    <property type="entry name" value="SAT4-like"/>
</dbReference>
<feature type="domain" description="Rhodopsin" evidence="7">
    <location>
        <begin position="36"/>
        <end position="239"/>
    </location>
</feature>
<name>A0A9W9QHC9_PENBR</name>
<comment type="caution">
    <text evidence="8">The sequence shown here is derived from an EMBL/GenBank/DDBJ whole genome shotgun (WGS) entry which is preliminary data.</text>
</comment>